<evidence type="ECO:0000256" key="1">
    <source>
        <dbReference type="SAM" id="Phobius"/>
    </source>
</evidence>
<dbReference type="SUPFAM" id="SSF49329">
    <property type="entry name" value="Cu,Zn superoxide dismutase-like"/>
    <property type="match status" value="1"/>
</dbReference>
<dbReference type="Pfam" id="PF00080">
    <property type="entry name" value="Sod_Cu"/>
    <property type="match status" value="1"/>
</dbReference>
<proteinExistence type="predicted"/>
<dbReference type="InterPro" id="IPR036423">
    <property type="entry name" value="SOD-like_Cu/Zn_dom_sf"/>
</dbReference>
<dbReference type="GO" id="GO:0005507">
    <property type="term" value="F:copper ion binding"/>
    <property type="evidence" value="ECO:0007669"/>
    <property type="project" value="InterPro"/>
</dbReference>
<reference evidence="3 4" key="1">
    <citation type="submission" date="2024-05" db="EMBL/GenBank/DDBJ databases">
        <authorList>
            <person name="Wallberg A."/>
        </authorList>
    </citation>
    <scope>NUCLEOTIDE SEQUENCE [LARGE SCALE GENOMIC DNA]</scope>
</reference>
<dbReference type="EMBL" id="CAXKWB010022305">
    <property type="protein sequence ID" value="CAL4124235.1"/>
    <property type="molecule type" value="Genomic_DNA"/>
</dbReference>
<organism evidence="3 4">
    <name type="scientific">Meganyctiphanes norvegica</name>
    <name type="common">Northern krill</name>
    <name type="synonym">Thysanopoda norvegica</name>
    <dbReference type="NCBI Taxonomy" id="48144"/>
    <lineage>
        <taxon>Eukaryota</taxon>
        <taxon>Metazoa</taxon>
        <taxon>Ecdysozoa</taxon>
        <taxon>Arthropoda</taxon>
        <taxon>Crustacea</taxon>
        <taxon>Multicrustacea</taxon>
        <taxon>Malacostraca</taxon>
        <taxon>Eumalacostraca</taxon>
        <taxon>Eucarida</taxon>
        <taxon>Euphausiacea</taxon>
        <taxon>Euphausiidae</taxon>
        <taxon>Meganyctiphanes</taxon>
    </lineage>
</organism>
<dbReference type="AlphaFoldDB" id="A0AAV2RG82"/>
<dbReference type="InterPro" id="IPR001424">
    <property type="entry name" value="SOD_Cu_Zn_dom"/>
</dbReference>
<feature type="transmembrane region" description="Helical" evidence="1">
    <location>
        <begin position="33"/>
        <end position="53"/>
    </location>
</feature>
<evidence type="ECO:0000313" key="3">
    <source>
        <dbReference type="EMBL" id="CAL4124235.1"/>
    </source>
</evidence>
<dbReference type="InterPro" id="IPR018152">
    <property type="entry name" value="SOD_Cu/Zn_BS"/>
</dbReference>
<dbReference type="Proteomes" id="UP001497623">
    <property type="component" value="Unassembled WGS sequence"/>
</dbReference>
<feature type="domain" description="Superoxide dismutase copper/zinc binding" evidence="2">
    <location>
        <begin position="79"/>
        <end position="222"/>
    </location>
</feature>
<dbReference type="PANTHER" id="PTHR10003">
    <property type="entry name" value="SUPEROXIDE DISMUTASE CU-ZN -RELATED"/>
    <property type="match status" value="1"/>
</dbReference>
<keyword evidence="1" id="KW-0472">Membrane</keyword>
<gene>
    <name evidence="3" type="ORF">MNOR_LOCUS24357</name>
</gene>
<name>A0AAV2RG82_MEGNR</name>
<dbReference type="Gene3D" id="2.60.40.200">
    <property type="entry name" value="Superoxide dismutase, copper/zinc binding domain"/>
    <property type="match status" value="1"/>
</dbReference>
<dbReference type="CDD" id="cd00305">
    <property type="entry name" value="Cu-Zn_Superoxide_Dismutase"/>
    <property type="match status" value="1"/>
</dbReference>
<evidence type="ECO:0000313" key="4">
    <source>
        <dbReference type="Proteomes" id="UP001497623"/>
    </source>
</evidence>
<accession>A0AAV2RG82</accession>
<protein>
    <recommendedName>
        <fullName evidence="2">Superoxide dismutase copper/zinc binding domain-containing protein</fullName>
    </recommendedName>
</protein>
<sequence>RADTRGPYLPVDILRSSRHHTILFQSTTMRNSGFLFVLLALAGVATCHFPPGYHRHRAVREERKASCILQPSEPNTVNVTGIVEITQPGPNEPVFVGGLISVTTTNEFITKHGFHIHEFGVPNGDCAEAAGHYNPLGKDHGAPDVDNRHVGDLGNIVFTSVEEGRYNSFVQIHDSQATLFGDYNVVGRAIVLHEGTDDLGLGGEDDSLTTGHAGARIACCTINMVPV</sequence>
<keyword evidence="1" id="KW-0812">Transmembrane</keyword>
<feature type="non-terminal residue" evidence="3">
    <location>
        <position position="1"/>
    </location>
</feature>
<comment type="caution">
    <text evidence="3">The sequence shown here is derived from an EMBL/GenBank/DDBJ whole genome shotgun (WGS) entry which is preliminary data.</text>
</comment>
<dbReference type="PRINTS" id="PR00068">
    <property type="entry name" value="CUZNDISMTASE"/>
</dbReference>
<dbReference type="PROSITE" id="PS00332">
    <property type="entry name" value="SOD_CU_ZN_2"/>
    <property type="match status" value="1"/>
</dbReference>
<dbReference type="InterPro" id="IPR024134">
    <property type="entry name" value="SOD_Cu/Zn_/chaperone"/>
</dbReference>
<keyword evidence="1" id="KW-1133">Transmembrane helix</keyword>
<evidence type="ECO:0000259" key="2">
    <source>
        <dbReference type="Pfam" id="PF00080"/>
    </source>
</evidence>
<keyword evidence="4" id="KW-1185">Reference proteome</keyword>
<dbReference type="GO" id="GO:0006801">
    <property type="term" value="P:superoxide metabolic process"/>
    <property type="evidence" value="ECO:0007669"/>
    <property type="project" value="InterPro"/>
</dbReference>